<dbReference type="RefSeq" id="WP_034930675.1">
    <property type="nucleotide sequence ID" value="NZ_JDSS02000045.1"/>
</dbReference>
<reference evidence="1 2" key="1">
    <citation type="submission" date="2014-07" db="EMBL/GenBank/DDBJ databases">
        <title>Expanding our view of genomic diversity in Candidatus Accumulibacter clades.</title>
        <authorList>
            <person name="Skennerton C.T."/>
            <person name="Barr J.J."/>
            <person name="Slater F.R."/>
            <person name="Bond P.L."/>
            <person name="Tyson G.W."/>
        </authorList>
    </citation>
    <scope>NUCLEOTIDE SEQUENCE [LARGE SCALE GENOMIC DNA]</scope>
    <source>
        <strain evidence="2">SK-01</strain>
    </source>
</reference>
<organism evidence="1 2">
    <name type="scientific">Candidatus Accumulibacter vicinus</name>
    <dbReference type="NCBI Taxonomy" id="2954382"/>
    <lineage>
        <taxon>Bacteria</taxon>
        <taxon>Pseudomonadati</taxon>
        <taxon>Pseudomonadota</taxon>
        <taxon>Betaproteobacteria</taxon>
        <taxon>Candidatus Accumulibacter</taxon>
    </lineage>
</organism>
<protein>
    <submittedName>
        <fullName evidence="1">Uncharacterized protein</fullName>
    </submittedName>
</protein>
<comment type="caution">
    <text evidence="1">The sequence shown here is derived from an EMBL/GenBank/DDBJ whole genome shotgun (WGS) entry which is preliminary data.</text>
</comment>
<sequence length="75" mass="8090">MAKVLDKSRDFGEVYGAESGVRYVQDGLEFDVQGNLLTTGEATLVSKTAKPRGRPKATATVFSADEQILEQEGVL</sequence>
<accession>A0A084XV21</accession>
<proteinExistence type="predicted"/>
<dbReference type="STRING" id="1457154.CAPSK01_004476"/>
<dbReference type="AlphaFoldDB" id="A0A084XV21"/>
<gene>
    <name evidence="1" type="ORF">CAPSK01_004476</name>
</gene>
<evidence type="ECO:0000313" key="1">
    <source>
        <dbReference type="EMBL" id="KFB66315.1"/>
    </source>
</evidence>
<name>A0A084XV21_9PROT</name>
<evidence type="ECO:0000313" key="2">
    <source>
        <dbReference type="Proteomes" id="UP000019812"/>
    </source>
</evidence>
<dbReference type="EMBL" id="JDSS02000045">
    <property type="protein sequence ID" value="KFB66315.1"/>
    <property type="molecule type" value="Genomic_DNA"/>
</dbReference>
<dbReference type="Proteomes" id="UP000019812">
    <property type="component" value="Unassembled WGS sequence"/>
</dbReference>